<dbReference type="InterPro" id="IPR011990">
    <property type="entry name" value="TPR-like_helical_dom_sf"/>
</dbReference>
<dbReference type="SMART" id="SM00862">
    <property type="entry name" value="Trans_reg_C"/>
    <property type="match status" value="1"/>
</dbReference>
<dbReference type="Gene3D" id="1.10.10.10">
    <property type="entry name" value="Winged helix-like DNA-binding domain superfamily/Winged helix DNA-binding domain"/>
    <property type="match status" value="1"/>
</dbReference>
<dbReference type="Gene3D" id="3.40.50.300">
    <property type="entry name" value="P-loop containing nucleotide triphosphate hydrolases"/>
    <property type="match status" value="1"/>
</dbReference>
<comment type="caution">
    <text evidence="5">The sequence shown here is derived from an EMBL/GenBank/DDBJ whole genome shotgun (WGS) entry which is preliminary data.</text>
</comment>
<dbReference type="GO" id="GO:0003677">
    <property type="term" value="F:DNA binding"/>
    <property type="evidence" value="ECO:0007669"/>
    <property type="project" value="UniProtKB-KW"/>
</dbReference>
<dbReference type="GO" id="GO:0006355">
    <property type="term" value="P:regulation of DNA-templated transcription"/>
    <property type="evidence" value="ECO:0007669"/>
    <property type="project" value="InterPro"/>
</dbReference>
<dbReference type="Gene3D" id="1.25.40.10">
    <property type="entry name" value="Tetratricopeptide repeat domain"/>
    <property type="match status" value="2"/>
</dbReference>
<dbReference type="SMART" id="SM01043">
    <property type="entry name" value="BTAD"/>
    <property type="match status" value="1"/>
</dbReference>
<comment type="similarity">
    <text evidence="1">Belongs to the AfsR/DnrI/RedD regulatory family.</text>
</comment>
<dbReference type="PANTHER" id="PTHR47691:SF3">
    <property type="entry name" value="HTH-TYPE TRANSCRIPTIONAL REGULATOR RV0890C-RELATED"/>
    <property type="match status" value="1"/>
</dbReference>
<evidence type="ECO:0000259" key="4">
    <source>
        <dbReference type="SMART" id="SM01043"/>
    </source>
</evidence>
<gene>
    <name evidence="5" type="ORF">Phou_081730</name>
</gene>
<dbReference type="InterPro" id="IPR005158">
    <property type="entry name" value="BTAD"/>
</dbReference>
<dbReference type="SUPFAM" id="SSF48452">
    <property type="entry name" value="TPR-like"/>
    <property type="match status" value="1"/>
</dbReference>
<feature type="domain" description="OmpR/PhoB-type" evidence="3">
    <location>
        <begin position="41"/>
        <end position="111"/>
    </location>
</feature>
<dbReference type="PANTHER" id="PTHR47691">
    <property type="entry name" value="REGULATOR-RELATED"/>
    <property type="match status" value="1"/>
</dbReference>
<evidence type="ECO:0000256" key="1">
    <source>
        <dbReference type="ARBA" id="ARBA00005820"/>
    </source>
</evidence>
<organism evidence="5 6">
    <name type="scientific">Phytohabitans houttuyneae</name>
    <dbReference type="NCBI Taxonomy" id="1076126"/>
    <lineage>
        <taxon>Bacteria</taxon>
        <taxon>Bacillati</taxon>
        <taxon>Actinomycetota</taxon>
        <taxon>Actinomycetes</taxon>
        <taxon>Micromonosporales</taxon>
        <taxon>Micromonosporaceae</taxon>
    </lineage>
</organism>
<dbReference type="InterPro" id="IPR016032">
    <property type="entry name" value="Sig_transdc_resp-reg_C-effctor"/>
</dbReference>
<reference evidence="5 6" key="1">
    <citation type="submission" date="2020-03" db="EMBL/GenBank/DDBJ databases">
        <title>Whole genome shotgun sequence of Phytohabitans houttuyneae NBRC 108639.</title>
        <authorList>
            <person name="Komaki H."/>
            <person name="Tamura T."/>
        </authorList>
    </citation>
    <scope>NUCLEOTIDE SEQUENCE [LARGE SCALE GENOMIC DNA]</scope>
    <source>
        <strain evidence="5 6">NBRC 108639</strain>
    </source>
</reference>
<evidence type="ECO:0000313" key="5">
    <source>
        <dbReference type="EMBL" id="GFJ83993.1"/>
    </source>
</evidence>
<accession>A0A6V8KFK2</accession>
<reference evidence="5 6" key="2">
    <citation type="submission" date="2020-03" db="EMBL/GenBank/DDBJ databases">
        <authorList>
            <person name="Ichikawa N."/>
            <person name="Kimura A."/>
            <person name="Kitahashi Y."/>
            <person name="Uohara A."/>
        </authorList>
    </citation>
    <scope>NUCLEOTIDE SEQUENCE [LARGE SCALE GENOMIC DNA]</scope>
    <source>
        <strain evidence="5 6">NBRC 108639</strain>
    </source>
</reference>
<dbReference type="SUPFAM" id="SSF46894">
    <property type="entry name" value="C-terminal effector domain of the bipartite response regulators"/>
    <property type="match status" value="1"/>
</dbReference>
<sequence length="1070" mass="112782">MCHRRPEDYRTVPTNFARPRRAYAGGVAVDLVLLRGVSYRGQEVTGQRMRGLLALLATDLRTGCSTGRLVDGLWPDEPPANPVKALQVLVSRARAQLGAAVIASTPVGYQLALTEDQVDTGVVLSRVAAGARQLRAGDDAAALAHAEAGLALFGGTPQDSVGTDDPVEALRAERVPAHRALARTRALALARLGRHGEAVEPLTALVERLPRDEEVLLELLRCEAATAGAPAALARYEAYRRSLRDELGTDPGAPLRAAYQRLLQGDTPVVRHGVAYEPNPLLGRDEDMAAVTAMVRRSRVTSIVGPGGLGKTRLANAVAREAEQRVVHVVPLAGVATDADVVRQVASSVGSGEQRPTPASVPPDAVAGIAAGLGPGPALLVLDNCEHVIAGAAELVRSLVATMPELRVLTTSRTPLGLSSESVYALPELSLPTMVELFTQRARAARPGVDLPAETVAGLCRQLDGLPLAVELAAARMRVMSVAEIAGHLADRFGLLRGGPRDAPSRHQTLHAVVDWSWALLDPAGQAALRALSIFPGGFTADAARHLLAGDVLGTLEDLADQSLIKVVDTGAGTRFRMLETVREFGAAQRAAAGEDDQVTAGFLSWAREFGLAHHHAAMGSAQPALRRLRDERDNLLQALHLGAERGDGAAVASATAVLAGPWLLESDYARMAALIEESGPVLSHYRPDDAFVEVTRTAAVLCTAFTFSVEGPRAVRALVTLRRLPPAPPDTLLRAVATVLAALPELLAEGGQRLRELCDSDQPLLAGAANAVATALWEYQGQPDLALSAAERALAAFQREPTPWARLLGHSRIADLLMQRGRGDLALPQLDAAMRALDELGVRHETLGVRLGMVLAHLQVGAIDAAERHLAVAEPDQPEDALDVRSFSLAIRAEILLARGEDEAGLRLWRRAAGLLRDSVDSGAAVGFDGWTLEVEAAAVVAHVRRGRLDLVAPLAAALPDRLAALLAALDANAAYATGYPVGGAALLALATVDIHRGAAASGARLTAMAERFQFTRGFVSTMSPELARQAAERADKAAYAEATSTYAALDRDALPAAALATLRGRVQD</sequence>
<dbReference type="InterPro" id="IPR001867">
    <property type="entry name" value="OmpR/PhoB-type_DNA-bd"/>
</dbReference>
<feature type="domain" description="Bacterial transcriptional activator" evidence="4">
    <location>
        <begin position="118"/>
        <end position="263"/>
    </location>
</feature>
<dbReference type="AlphaFoldDB" id="A0A6V8KFK2"/>
<protein>
    <recommendedName>
        <fullName evidence="7">SARP family transcriptional regulator</fullName>
    </recommendedName>
</protein>
<keyword evidence="2" id="KW-0238">DNA-binding</keyword>
<dbReference type="InterPro" id="IPR027417">
    <property type="entry name" value="P-loop_NTPase"/>
</dbReference>
<evidence type="ECO:0008006" key="7">
    <source>
        <dbReference type="Google" id="ProtNLM"/>
    </source>
</evidence>
<dbReference type="GO" id="GO:0000160">
    <property type="term" value="P:phosphorelay signal transduction system"/>
    <property type="evidence" value="ECO:0007669"/>
    <property type="project" value="InterPro"/>
</dbReference>
<dbReference type="GO" id="GO:0016887">
    <property type="term" value="F:ATP hydrolysis activity"/>
    <property type="evidence" value="ECO:0007669"/>
    <property type="project" value="InterPro"/>
</dbReference>
<dbReference type="Pfam" id="PF13401">
    <property type="entry name" value="AAA_22"/>
    <property type="match status" value="1"/>
</dbReference>
<dbReference type="SUPFAM" id="SSF52540">
    <property type="entry name" value="P-loop containing nucleoside triphosphate hydrolases"/>
    <property type="match status" value="1"/>
</dbReference>
<dbReference type="Proteomes" id="UP000482800">
    <property type="component" value="Unassembled WGS sequence"/>
</dbReference>
<dbReference type="InterPro" id="IPR036388">
    <property type="entry name" value="WH-like_DNA-bd_sf"/>
</dbReference>
<dbReference type="Pfam" id="PF03704">
    <property type="entry name" value="BTAD"/>
    <property type="match status" value="1"/>
</dbReference>
<dbReference type="InterPro" id="IPR049945">
    <property type="entry name" value="AAA_22"/>
</dbReference>
<evidence type="ECO:0000259" key="3">
    <source>
        <dbReference type="SMART" id="SM00862"/>
    </source>
</evidence>
<name>A0A6V8KFK2_9ACTN</name>
<dbReference type="EMBL" id="BLPF01000003">
    <property type="protein sequence ID" value="GFJ83993.1"/>
    <property type="molecule type" value="Genomic_DNA"/>
</dbReference>
<keyword evidence="6" id="KW-1185">Reference proteome</keyword>
<proteinExistence type="inferred from homology"/>
<evidence type="ECO:0000256" key="2">
    <source>
        <dbReference type="ARBA" id="ARBA00023125"/>
    </source>
</evidence>
<evidence type="ECO:0000313" key="6">
    <source>
        <dbReference type="Proteomes" id="UP000482800"/>
    </source>
</evidence>